<dbReference type="EMBL" id="MU004242">
    <property type="protein sequence ID" value="KAF2664717.1"/>
    <property type="molecule type" value="Genomic_DNA"/>
</dbReference>
<feature type="region of interest" description="Disordered" evidence="1">
    <location>
        <begin position="132"/>
        <end position="154"/>
    </location>
</feature>
<proteinExistence type="predicted"/>
<dbReference type="InterPro" id="IPR053204">
    <property type="entry name" value="Oxopyrrolidines_Biosynth-assoc"/>
</dbReference>
<dbReference type="InterPro" id="IPR022085">
    <property type="entry name" value="OpdG"/>
</dbReference>
<protein>
    <submittedName>
        <fullName evidence="2">Uncharacterized protein</fullName>
    </submittedName>
</protein>
<evidence type="ECO:0000313" key="3">
    <source>
        <dbReference type="Proteomes" id="UP000799302"/>
    </source>
</evidence>
<reference evidence="2" key="1">
    <citation type="journal article" date="2020" name="Stud. Mycol.">
        <title>101 Dothideomycetes genomes: a test case for predicting lifestyles and emergence of pathogens.</title>
        <authorList>
            <person name="Haridas S."/>
            <person name="Albert R."/>
            <person name="Binder M."/>
            <person name="Bloem J."/>
            <person name="Labutti K."/>
            <person name="Salamov A."/>
            <person name="Andreopoulos B."/>
            <person name="Baker S."/>
            <person name="Barry K."/>
            <person name="Bills G."/>
            <person name="Bluhm B."/>
            <person name="Cannon C."/>
            <person name="Castanera R."/>
            <person name="Culley D."/>
            <person name="Daum C."/>
            <person name="Ezra D."/>
            <person name="Gonzalez J."/>
            <person name="Henrissat B."/>
            <person name="Kuo A."/>
            <person name="Liang C."/>
            <person name="Lipzen A."/>
            <person name="Lutzoni F."/>
            <person name="Magnuson J."/>
            <person name="Mondo S."/>
            <person name="Nolan M."/>
            <person name="Ohm R."/>
            <person name="Pangilinan J."/>
            <person name="Park H.-J."/>
            <person name="Ramirez L."/>
            <person name="Alfaro M."/>
            <person name="Sun H."/>
            <person name="Tritt A."/>
            <person name="Yoshinaga Y."/>
            <person name="Zwiers L.-H."/>
            <person name="Turgeon B."/>
            <person name="Goodwin S."/>
            <person name="Spatafora J."/>
            <person name="Crous P."/>
            <person name="Grigoriev I."/>
        </authorList>
    </citation>
    <scope>NUCLEOTIDE SEQUENCE</scope>
    <source>
        <strain evidence="2">CBS 115976</strain>
    </source>
</reference>
<dbReference type="PANTHER" id="PTHR38797">
    <property type="entry name" value="NUCLEAR PORE COMPLEX PROTEIN NUP85-RELATED"/>
    <property type="match status" value="1"/>
</dbReference>
<dbReference type="PANTHER" id="PTHR38797:SF4">
    <property type="entry name" value="NUCLEAR PORE COMPLEX PROTEIN NUP85"/>
    <property type="match status" value="1"/>
</dbReference>
<keyword evidence="3" id="KW-1185">Reference proteome</keyword>
<accession>A0A6A6TZW7</accession>
<dbReference type="OrthoDB" id="3350591at2759"/>
<dbReference type="Pfam" id="PF12311">
    <property type="entry name" value="DUF3632"/>
    <property type="match status" value="1"/>
</dbReference>
<dbReference type="AlphaFoldDB" id="A0A6A6TZW7"/>
<organism evidence="2 3">
    <name type="scientific">Microthyrium microscopicum</name>
    <dbReference type="NCBI Taxonomy" id="703497"/>
    <lineage>
        <taxon>Eukaryota</taxon>
        <taxon>Fungi</taxon>
        <taxon>Dikarya</taxon>
        <taxon>Ascomycota</taxon>
        <taxon>Pezizomycotina</taxon>
        <taxon>Dothideomycetes</taxon>
        <taxon>Dothideomycetes incertae sedis</taxon>
        <taxon>Microthyriales</taxon>
        <taxon>Microthyriaceae</taxon>
        <taxon>Microthyrium</taxon>
    </lineage>
</organism>
<evidence type="ECO:0000256" key="1">
    <source>
        <dbReference type="SAM" id="MobiDB-lite"/>
    </source>
</evidence>
<name>A0A6A6TZW7_9PEZI</name>
<gene>
    <name evidence="2" type="ORF">BT63DRAFT_429468</name>
</gene>
<evidence type="ECO:0000313" key="2">
    <source>
        <dbReference type="EMBL" id="KAF2664717.1"/>
    </source>
</evidence>
<dbReference type="Proteomes" id="UP000799302">
    <property type="component" value="Unassembled WGS sequence"/>
</dbReference>
<sequence>MNLDPPPTIGNETKNEIRQETWTALKSFALNHSLKSEFLVDILLDQMKLHSIKRHNVYDFFEPLAFSILWLAKQETYSKDNDDRIASAIIRLQETSDPKLRDPQCGVLIHSIFAVYCCVLWDAPLDPPYGDRADAHWSDTERDGQIGSPKKEPNEHVRMKLYPGEWTNINSFMAHLVSFMNPEDSRLPRGDCVTFRAFRTTVLPLISDALEHYDPPELLDTILPAALCWIVYAGTLLRRLAWPEYFHLEPSSGREWLNPGPLYKGNDMIAEGRWMVWHERLVELEKSQKLAAPTQYWVTRAVAAMTEIESRIPAAVYKKPRYKAGWTLNRPLSPE</sequence>